<dbReference type="Proteomes" id="UP000198406">
    <property type="component" value="Unassembled WGS sequence"/>
</dbReference>
<name>A0A1Z5JGF9_FISSO</name>
<feature type="compositionally biased region" description="Polar residues" evidence="5">
    <location>
        <begin position="360"/>
        <end position="375"/>
    </location>
</feature>
<evidence type="ECO:0000256" key="5">
    <source>
        <dbReference type="SAM" id="MobiDB-lite"/>
    </source>
</evidence>
<evidence type="ECO:0000259" key="7">
    <source>
        <dbReference type="Pfam" id="PF04263"/>
    </source>
</evidence>
<dbReference type="GO" id="GO:0005524">
    <property type="term" value="F:ATP binding"/>
    <property type="evidence" value="ECO:0007669"/>
    <property type="project" value="UniProtKB-KW"/>
</dbReference>
<feature type="region of interest" description="Disordered" evidence="5">
    <location>
        <begin position="189"/>
        <end position="455"/>
    </location>
</feature>
<evidence type="ECO:0000313" key="9">
    <source>
        <dbReference type="EMBL" id="GAX13090.1"/>
    </source>
</evidence>
<evidence type="ECO:0000259" key="8">
    <source>
        <dbReference type="Pfam" id="PF04265"/>
    </source>
</evidence>
<keyword evidence="4" id="KW-0067">ATP-binding</keyword>
<evidence type="ECO:0000313" key="10">
    <source>
        <dbReference type="Proteomes" id="UP000198406"/>
    </source>
</evidence>
<feature type="compositionally biased region" description="Polar residues" evidence="5">
    <location>
        <begin position="88"/>
        <end position="99"/>
    </location>
</feature>
<reference evidence="9 10" key="1">
    <citation type="journal article" date="2015" name="Plant Cell">
        <title>Oil accumulation by the oleaginous diatom Fistulifera solaris as revealed by the genome and transcriptome.</title>
        <authorList>
            <person name="Tanaka T."/>
            <person name="Maeda Y."/>
            <person name="Veluchamy A."/>
            <person name="Tanaka M."/>
            <person name="Abida H."/>
            <person name="Marechal E."/>
            <person name="Bowler C."/>
            <person name="Muto M."/>
            <person name="Sunaga Y."/>
            <person name="Tanaka M."/>
            <person name="Yoshino T."/>
            <person name="Taniguchi T."/>
            <person name="Fukuda Y."/>
            <person name="Nemoto M."/>
            <person name="Matsumoto M."/>
            <person name="Wong P.S."/>
            <person name="Aburatani S."/>
            <person name="Fujibuchi W."/>
        </authorList>
    </citation>
    <scope>NUCLEOTIDE SEQUENCE [LARGE SCALE GENOMIC DNA]</scope>
    <source>
        <strain evidence="9 10">JPCC DA0580</strain>
    </source>
</reference>
<feature type="domain" description="Thiamin pyrophosphokinase thiamin-binding" evidence="8">
    <location>
        <begin position="666"/>
        <end position="716"/>
    </location>
</feature>
<comment type="caution">
    <text evidence="9">The sequence shown here is derived from an EMBL/GenBank/DDBJ whole genome shotgun (WGS) entry which is preliminary data.</text>
</comment>
<evidence type="ECO:0000256" key="2">
    <source>
        <dbReference type="ARBA" id="ARBA00022741"/>
    </source>
</evidence>
<dbReference type="GO" id="GO:0009229">
    <property type="term" value="P:thiamine diphosphate biosynthetic process"/>
    <property type="evidence" value="ECO:0007669"/>
    <property type="project" value="InterPro"/>
</dbReference>
<dbReference type="SUPFAM" id="SSF63862">
    <property type="entry name" value="Thiamin pyrophosphokinase, substrate-binding domain"/>
    <property type="match status" value="1"/>
</dbReference>
<dbReference type="InterPro" id="IPR007371">
    <property type="entry name" value="TPK_catalytic"/>
</dbReference>
<evidence type="ECO:0000256" key="3">
    <source>
        <dbReference type="ARBA" id="ARBA00022777"/>
    </source>
</evidence>
<feature type="compositionally biased region" description="Basic and acidic residues" evidence="5">
    <location>
        <begin position="220"/>
        <end position="237"/>
    </location>
</feature>
<dbReference type="Gene3D" id="6.10.140.530">
    <property type="match status" value="2"/>
</dbReference>
<organism evidence="9 10">
    <name type="scientific">Fistulifera solaris</name>
    <name type="common">Oleaginous diatom</name>
    <dbReference type="NCBI Taxonomy" id="1519565"/>
    <lineage>
        <taxon>Eukaryota</taxon>
        <taxon>Sar</taxon>
        <taxon>Stramenopiles</taxon>
        <taxon>Ochrophyta</taxon>
        <taxon>Bacillariophyta</taxon>
        <taxon>Bacillariophyceae</taxon>
        <taxon>Bacillariophycidae</taxon>
        <taxon>Naviculales</taxon>
        <taxon>Naviculaceae</taxon>
        <taxon>Fistulifera</taxon>
    </lineage>
</organism>
<dbReference type="InterPro" id="IPR007373">
    <property type="entry name" value="Thiamin_PyroPKinase_B1-bd"/>
</dbReference>
<dbReference type="GO" id="GO:0030975">
    <property type="term" value="F:thiamine binding"/>
    <property type="evidence" value="ECO:0007669"/>
    <property type="project" value="InterPro"/>
</dbReference>
<dbReference type="PANTHER" id="PTHR13622">
    <property type="entry name" value="THIAMIN PYROPHOSPHOKINASE"/>
    <property type="match status" value="1"/>
</dbReference>
<evidence type="ECO:0000256" key="1">
    <source>
        <dbReference type="ARBA" id="ARBA00022679"/>
    </source>
</evidence>
<feature type="compositionally biased region" description="Basic and acidic residues" evidence="5">
    <location>
        <begin position="329"/>
        <end position="349"/>
    </location>
</feature>
<keyword evidence="10" id="KW-1185">Reference proteome</keyword>
<feature type="region of interest" description="Disordered" evidence="5">
    <location>
        <begin position="1"/>
        <end position="25"/>
    </location>
</feature>
<sequence length="745" mass="83686">MSGKSNKKASSVSLESEGDVLENRKEMTHDDELWMEKFQELQAFHKAHGHIPNVDEHELLFWWMTSQQQALQIAGKLPRNRETLLNELDSNWSKPSTKPSAKPNDEPSGGEEETHNDKRWKIMYNELVAFIKENKHMMVPANVEEYKKLYNWIKKQRQQKKEKTLKAKREERLKAIGFVWVVKSVEPSKSKDTESLSSSEPARKTKTRSAKSKVEQSSLSERRELAQDKVARFKDAPAEDTSDVSRSGKGSVSEEESTGSAETESVISDKHDSEPLEVQNVIERRERPKDKSKPLPDLIEMDATAHARSTKRSASDEESTGSLEAESPIIEKQESETSNKRKRATKEDSLSTNRVKKQALDSSEANPTAQEQKSNVVPVVESTAKSQKNVSNDRVETQANRSSSRAKAMTEESNTPPKQSTRNVSPDQVEHTNQVKHTEEDSQAMGKDQSSFLDQERKSGLLLPIKRQMFLRHDRLKMVAQDERPFVVHRSPLLDSDNKRALVIHDSPLGLGDESSPLFERLWNSARVRICVGGGANRMRVAHPLWKPDVIVSDLRSLTSKTREHYKTLGVAIQEVVVRSSKDDVEMALLAAVYDYDCSQCCVFGALSGGFDQVMASMSRLYHWAEEPKLQSLWLYDNSTMAFLVPAHVENRIELALPPLSGDSSKHVGEGQTCGIIPLGAPCESMTLTGFERNPTYSSFSLHHIVPFSNRIAQEVNVPNGIPLSVTVSSPVIFKAEVFCGKSEE</sequence>
<dbReference type="EMBL" id="BDSP01000061">
    <property type="protein sequence ID" value="GAX13090.1"/>
    <property type="molecule type" value="Genomic_DNA"/>
</dbReference>
<dbReference type="OrthoDB" id="25149at2759"/>
<evidence type="ECO:0000259" key="6">
    <source>
        <dbReference type="Pfam" id="PF03457"/>
    </source>
</evidence>
<dbReference type="AlphaFoldDB" id="A0A1Z5JGF9"/>
<proteinExistence type="predicted"/>
<dbReference type="GO" id="GO:0004788">
    <property type="term" value="F:thiamine diphosphokinase activity"/>
    <property type="evidence" value="ECO:0007669"/>
    <property type="project" value="UniProtKB-EC"/>
</dbReference>
<feature type="domain" description="Helicase-associated" evidence="6">
    <location>
        <begin position="117"/>
        <end position="178"/>
    </location>
</feature>
<dbReference type="Pfam" id="PF04265">
    <property type="entry name" value="TPK_B1_binding"/>
    <property type="match status" value="1"/>
</dbReference>
<keyword evidence="1 9" id="KW-0808">Transferase</keyword>
<dbReference type="Pfam" id="PF03457">
    <property type="entry name" value="HA"/>
    <property type="match status" value="1"/>
</dbReference>
<dbReference type="Gene3D" id="3.40.50.10240">
    <property type="entry name" value="Thiamin pyrophosphokinase, catalytic domain"/>
    <property type="match status" value="1"/>
</dbReference>
<dbReference type="Pfam" id="PF04263">
    <property type="entry name" value="TPK_catalytic"/>
    <property type="match status" value="1"/>
</dbReference>
<keyword evidence="3 9" id="KW-0418">Kinase</keyword>
<dbReference type="EC" id="2.7.6.2" evidence="9"/>
<dbReference type="InParanoid" id="A0A1Z5JGF9"/>
<evidence type="ECO:0000256" key="4">
    <source>
        <dbReference type="ARBA" id="ARBA00022840"/>
    </source>
</evidence>
<feature type="region of interest" description="Disordered" evidence="5">
    <location>
        <begin position="88"/>
        <end position="117"/>
    </location>
</feature>
<dbReference type="PANTHER" id="PTHR13622:SF8">
    <property type="entry name" value="THIAMIN PYROPHOSPHOKINASE 1"/>
    <property type="match status" value="1"/>
</dbReference>
<protein>
    <submittedName>
        <fullName evidence="9">Thiamine pyrophosphokinase</fullName>
        <ecNumber evidence="9">2.7.6.2</ecNumber>
    </submittedName>
</protein>
<feature type="compositionally biased region" description="Basic and acidic residues" evidence="5">
    <location>
        <begin position="282"/>
        <end position="294"/>
    </location>
</feature>
<feature type="domain" description="Thiamin pyrophosphokinase catalytic" evidence="7">
    <location>
        <begin position="519"/>
        <end position="626"/>
    </location>
</feature>
<dbReference type="InterPro" id="IPR036759">
    <property type="entry name" value="TPK_catalytic_sf"/>
</dbReference>
<dbReference type="InterPro" id="IPR005114">
    <property type="entry name" value="Helicase_assoc"/>
</dbReference>
<keyword evidence="2" id="KW-0547">Nucleotide-binding</keyword>
<dbReference type="InterPro" id="IPR036371">
    <property type="entry name" value="TPK_B1-bd_sf"/>
</dbReference>
<dbReference type="GO" id="GO:0016301">
    <property type="term" value="F:kinase activity"/>
    <property type="evidence" value="ECO:0007669"/>
    <property type="project" value="UniProtKB-KW"/>
</dbReference>
<accession>A0A1Z5JGF9</accession>
<feature type="compositionally biased region" description="Polar residues" evidence="5">
    <location>
        <begin position="397"/>
        <end position="426"/>
    </location>
</feature>
<gene>
    <name evidence="9" type="ORF">FisN_17Hh019</name>
</gene>
<dbReference type="SUPFAM" id="SSF63999">
    <property type="entry name" value="Thiamin pyrophosphokinase, catalytic domain"/>
    <property type="match status" value="1"/>
</dbReference>